<gene>
    <name evidence="1" type="ORF">CEXT_197741</name>
</gene>
<protein>
    <submittedName>
        <fullName evidence="1">Uncharacterized protein</fullName>
    </submittedName>
</protein>
<sequence length="161" mass="18285">MSPGRVKQIPLHQAFGYWRKTYQMTLKACQVTMSFSLVIKQVNVAKDFGNCLQHRFRSQESISNGKNSCQSFQQWSSTSNNGGGRLAYCPTAEINATREWLSMPPISWLQLGIFSLSMRRRCSSCIAVRMIISYSEDDFVVRLYHLVVSVSSPVVSQLSFQ</sequence>
<keyword evidence="2" id="KW-1185">Reference proteome</keyword>
<evidence type="ECO:0000313" key="2">
    <source>
        <dbReference type="Proteomes" id="UP001054945"/>
    </source>
</evidence>
<organism evidence="1 2">
    <name type="scientific">Caerostris extrusa</name>
    <name type="common">Bark spider</name>
    <name type="synonym">Caerostris bankana</name>
    <dbReference type="NCBI Taxonomy" id="172846"/>
    <lineage>
        <taxon>Eukaryota</taxon>
        <taxon>Metazoa</taxon>
        <taxon>Ecdysozoa</taxon>
        <taxon>Arthropoda</taxon>
        <taxon>Chelicerata</taxon>
        <taxon>Arachnida</taxon>
        <taxon>Araneae</taxon>
        <taxon>Araneomorphae</taxon>
        <taxon>Entelegynae</taxon>
        <taxon>Araneoidea</taxon>
        <taxon>Araneidae</taxon>
        <taxon>Caerostris</taxon>
    </lineage>
</organism>
<proteinExistence type="predicted"/>
<accession>A0AAV4UST3</accession>
<dbReference type="AlphaFoldDB" id="A0AAV4UST3"/>
<dbReference type="Proteomes" id="UP001054945">
    <property type="component" value="Unassembled WGS sequence"/>
</dbReference>
<dbReference type="EMBL" id="BPLR01013340">
    <property type="protein sequence ID" value="GIY60544.1"/>
    <property type="molecule type" value="Genomic_DNA"/>
</dbReference>
<name>A0AAV4UST3_CAEEX</name>
<evidence type="ECO:0000313" key="1">
    <source>
        <dbReference type="EMBL" id="GIY60544.1"/>
    </source>
</evidence>
<comment type="caution">
    <text evidence="1">The sequence shown here is derived from an EMBL/GenBank/DDBJ whole genome shotgun (WGS) entry which is preliminary data.</text>
</comment>
<reference evidence="1 2" key="1">
    <citation type="submission" date="2021-06" db="EMBL/GenBank/DDBJ databases">
        <title>Caerostris extrusa draft genome.</title>
        <authorList>
            <person name="Kono N."/>
            <person name="Arakawa K."/>
        </authorList>
    </citation>
    <scope>NUCLEOTIDE SEQUENCE [LARGE SCALE GENOMIC DNA]</scope>
</reference>